<dbReference type="RefSeq" id="WP_012861500.1">
    <property type="nucleotide sequence ID" value="NC_013517.1"/>
</dbReference>
<proteinExistence type="inferred from homology"/>
<evidence type="ECO:0000313" key="8">
    <source>
        <dbReference type="EMBL" id="ACZ08906.1"/>
    </source>
</evidence>
<dbReference type="InterPro" id="IPR011033">
    <property type="entry name" value="PRC_barrel-like_sf"/>
</dbReference>
<dbReference type="SUPFAM" id="SSF50346">
    <property type="entry name" value="PRC-barrel domain"/>
    <property type="match status" value="1"/>
</dbReference>
<organism evidence="8 9">
    <name type="scientific">Sebaldella termitidis (strain ATCC 33386 / NCTC 11300)</name>
    <dbReference type="NCBI Taxonomy" id="526218"/>
    <lineage>
        <taxon>Bacteria</taxon>
        <taxon>Fusobacteriati</taxon>
        <taxon>Fusobacteriota</taxon>
        <taxon>Fusobacteriia</taxon>
        <taxon>Fusobacteriales</taxon>
        <taxon>Leptotrichiaceae</taxon>
        <taxon>Sebaldella</taxon>
    </lineage>
</organism>
<dbReference type="GO" id="GO:0006364">
    <property type="term" value="P:rRNA processing"/>
    <property type="evidence" value="ECO:0007669"/>
    <property type="project" value="UniProtKB-UniRule"/>
</dbReference>
<dbReference type="NCBIfam" id="TIGR02273">
    <property type="entry name" value="16S_RimM"/>
    <property type="match status" value="1"/>
</dbReference>
<dbReference type="GO" id="GO:0042274">
    <property type="term" value="P:ribosomal small subunit biogenesis"/>
    <property type="evidence" value="ECO:0007669"/>
    <property type="project" value="UniProtKB-UniRule"/>
</dbReference>
<evidence type="ECO:0000256" key="3">
    <source>
        <dbReference type="ARBA" id="ARBA00022552"/>
    </source>
</evidence>
<evidence type="ECO:0000256" key="4">
    <source>
        <dbReference type="ARBA" id="ARBA00023186"/>
    </source>
</evidence>
<dbReference type="EMBL" id="CP001739">
    <property type="protein sequence ID" value="ACZ08906.1"/>
    <property type="molecule type" value="Genomic_DNA"/>
</dbReference>
<comment type="subunit">
    <text evidence="5">Binds ribosomal protein uS19.</text>
</comment>
<dbReference type="InterPro" id="IPR002676">
    <property type="entry name" value="RimM_N"/>
</dbReference>
<dbReference type="HOGENOM" id="CLU_077636_3_2_0"/>
<comment type="function">
    <text evidence="5">An accessory protein needed during the final step in the assembly of 30S ribosomal subunit, possibly for assembly of the head region. Essential for efficient processing of 16S rRNA. May be needed both before and after RbfA during the maturation of 16S rRNA. It has affinity for free ribosomal 30S subunits but not for 70S ribosomes.</text>
</comment>
<dbReference type="Gene3D" id="2.40.30.60">
    <property type="entry name" value="RimM"/>
    <property type="match status" value="1"/>
</dbReference>
<evidence type="ECO:0000256" key="5">
    <source>
        <dbReference type="HAMAP-Rule" id="MF_00014"/>
    </source>
</evidence>
<name>D1AJL8_SEBTE</name>
<evidence type="ECO:0000259" key="7">
    <source>
        <dbReference type="Pfam" id="PF24986"/>
    </source>
</evidence>
<gene>
    <name evidence="5" type="primary">rimM</name>
    <name evidence="8" type="ordered locus">Sterm_2051</name>
</gene>
<dbReference type="SUPFAM" id="SSF50447">
    <property type="entry name" value="Translation proteins"/>
    <property type="match status" value="1"/>
</dbReference>
<dbReference type="PANTHER" id="PTHR33692">
    <property type="entry name" value="RIBOSOME MATURATION FACTOR RIMM"/>
    <property type="match status" value="1"/>
</dbReference>
<dbReference type="InterPro" id="IPR036976">
    <property type="entry name" value="RimM_N_sf"/>
</dbReference>
<dbReference type="eggNOG" id="COG0806">
    <property type="taxonomic scope" value="Bacteria"/>
</dbReference>
<dbReference type="GO" id="GO:0005840">
    <property type="term" value="C:ribosome"/>
    <property type="evidence" value="ECO:0007669"/>
    <property type="project" value="InterPro"/>
</dbReference>
<sequence>MELVNIGTITGTHHLNGAVKVTSIFQDTDVIISEKVLLEKNNDKKLCTVKSVKRINNKKLIVEFSEISNINDAKSLNGYQVKIRRDLLPEKTEEDFYYNDLLGMKVFEKEEYLGDILDTMETAAHDILVVVNSDGREILVPMVDIFVKKIDFEAGKIEVELIEGMKE</sequence>
<dbReference type="InterPro" id="IPR011961">
    <property type="entry name" value="RimM"/>
</dbReference>
<keyword evidence="1 5" id="KW-0963">Cytoplasm</keyword>
<keyword evidence="4 5" id="KW-0143">Chaperone</keyword>
<accession>D1AJL8</accession>
<dbReference type="STRING" id="526218.Sterm_2051"/>
<dbReference type="PANTHER" id="PTHR33692:SF1">
    <property type="entry name" value="RIBOSOME MATURATION FACTOR RIMM"/>
    <property type="match status" value="1"/>
</dbReference>
<dbReference type="Gene3D" id="2.30.30.240">
    <property type="entry name" value="PRC-barrel domain"/>
    <property type="match status" value="1"/>
</dbReference>
<feature type="domain" description="Ribosome maturation factor RimM PRC barrel" evidence="7">
    <location>
        <begin position="99"/>
        <end position="165"/>
    </location>
</feature>
<comment type="similarity">
    <text evidence="5">Belongs to the RimM family.</text>
</comment>
<dbReference type="GO" id="GO:0005737">
    <property type="term" value="C:cytoplasm"/>
    <property type="evidence" value="ECO:0007669"/>
    <property type="project" value="UniProtKB-SubCell"/>
</dbReference>
<reference evidence="8 9" key="2">
    <citation type="journal article" date="2010" name="Stand. Genomic Sci.">
        <title>Complete genome sequence of Sebaldella termitidis type strain (NCTC 11300).</title>
        <authorList>
            <person name="Harmon-Smith M."/>
            <person name="Celia L."/>
            <person name="Chertkov O."/>
            <person name="Lapidus A."/>
            <person name="Copeland A."/>
            <person name="Glavina Del Rio T."/>
            <person name="Nolan M."/>
            <person name="Lucas S."/>
            <person name="Tice H."/>
            <person name="Cheng J.F."/>
            <person name="Han C."/>
            <person name="Detter J.C."/>
            <person name="Bruce D."/>
            <person name="Goodwin L."/>
            <person name="Pitluck S."/>
            <person name="Pati A."/>
            <person name="Liolios K."/>
            <person name="Ivanova N."/>
            <person name="Mavromatis K."/>
            <person name="Mikhailova N."/>
            <person name="Chen A."/>
            <person name="Palaniappan K."/>
            <person name="Land M."/>
            <person name="Hauser L."/>
            <person name="Chang Y.J."/>
            <person name="Jeffries C.D."/>
            <person name="Brettin T."/>
            <person name="Goker M."/>
            <person name="Beck B."/>
            <person name="Bristow J."/>
            <person name="Eisen J.A."/>
            <person name="Markowitz V."/>
            <person name="Hugenholtz P."/>
            <person name="Kyrpides N.C."/>
            <person name="Klenk H.P."/>
            <person name="Chen F."/>
        </authorList>
    </citation>
    <scope>NUCLEOTIDE SEQUENCE [LARGE SCALE GENOMIC DNA]</scope>
    <source>
        <strain evidence="9">ATCC 33386 / NCTC 11300</strain>
    </source>
</reference>
<protein>
    <recommendedName>
        <fullName evidence="5">Ribosome maturation factor RimM</fullName>
    </recommendedName>
</protein>
<dbReference type="HAMAP" id="MF_00014">
    <property type="entry name" value="Ribosome_mat_RimM"/>
    <property type="match status" value="1"/>
</dbReference>
<dbReference type="Pfam" id="PF24986">
    <property type="entry name" value="PRC_RimM"/>
    <property type="match status" value="1"/>
</dbReference>
<keyword evidence="9" id="KW-1185">Reference proteome</keyword>
<evidence type="ECO:0000313" key="9">
    <source>
        <dbReference type="Proteomes" id="UP000000845"/>
    </source>
</evidence>
<dbReference type="AlphaFoldDB" id="D1AJL8"/>
<keyword evidence="2 5" id="KW-0690">Ribosome biogenesis</keyword>
<evidence type="ECO:0000259" key="6">
    <source>
        <dbReference type="Pfam" id="PF01782"/>
    </source>
</evidence>
<dbReference type="InterPro" id="IPR056792">
    <property type="entry name" value="PRC_RimM"/>
</dbReference>
<reference evidence="9" key="1">
    <citation type="submission" date="2009-09" db="EMBL/GenBank/DDBJ databases">
        <title>The complete chromosome of Sebaldella termitidis ATCC 33386.</title>
        <authorList>
            <consortium name="US DOE Joint Genome Institute (JGI-PGF)"/>
            <person name="Lucas S."/>
            <person name="Copeland A."/>
            <person name="Lapidus A."/>
            <person name="Glavina del Rio T."/>
            <person name="Dalin E."/>
            <person name="Tice H."/>
            <person name="Bruce D."/>
            <person name="Goodwin L."/>
            <person name="Pitluck S."/>
            <person name="Kyrpides N."/>
            <person name="Mavromatis K."/>
            <person name="Ivanova N."/>
            <person name="Mikhailova N."/>
            <person name="Sims D."/>
            <person name="Meincke L."/>
            <person name="Brettin T."/>
            <person name="Detter J.C."/>
            <person name="Han C."/>
            <person name="Larimer F."/>
            <person name="Land M."/>
            <person name="Hauser L."/>
            <person name="Markowitz V."/>
            <person name="Cheng J.F."/>
            <person name="Hugenholtz P."/>
            <person name="Woyke T."/>
            <person name="Wu D."/>
            <person name="Eisen J.A."/>
        </authorList>
    </citation>
    <scope>NUCLEOTIDE SEQUENCE [LARGE SCALE GENOMIC DNA]</scope>
    <source>
        <strain evidence="9">ATCC 33386 / NCTC 11300</strain>
    </source>
</reference>
<feature type="domain" description="RimM N-terminal" evidence="6">
    <location>
        <begin position="6"/>
        <end position="86"/>
    </location>
</feature>
<keyword evidence="3 5" id="KW-0698">rRNA processing</keyword>
<comment type="subcellular location">
    <subcellularLocation>
        <location evidence="5">Cytoplasm</location>
    </subcellularLocation>
</comment>
<dbReference type="Proteomes" id="UP000000845">
    <property type="component" value="Chromosome"/>
</dbReference>
<dbReference type="Pfam" id="PF01782">
    <property type="entry name" value="RimM"/>
    <property type="match status" value="1"/>
</dbReference>
<comment type="domain">
    <text evidence="5">The PRC barrel domain binds ribosomal protein uS19.</text>
</comment>
<dbReference type="GO" id="GO:0043022">
    <property type="term" value="F:ribosome binding"/>
    <property type="evidence" value="ECO:0007669"/>
    <property type="project" value="InterPro"/>
</dbReference>
<dbReference type="KEGG" id="str:Sterm_2051"/>
<dbReference type="InterPro" id="IPR009000">
    <property type="entry name" value="Transl_B-barrel_sf"/>
</dbReference>
<evidence type="ECO:0000256" key="1">
    <source>
        <dbReference type="ARBA" id="ARBA00022490"/>
    </source>
</evidence>
<evidence type="ECO:0000256" key="2">
    <source>
        <dbReference type="ARBA" id="ARBA00022517"/>
    </source>
</evidence>